<dbReference type="Proteomes" id="UP000499080">
    <property type="component" value="Unassembled WGS sequence"/>
</dbReference>
<evidence type="ECO:0000313" key="2">
    <source>
        <dbReference type="Proteomes" id="UP000499080"/>
    </source>
</evidence>
<dbReference type="EMBL" id="BGPR01008143">
    <property type="protein sequence ID" value="GBN31854.1"/>
    <property type="molecule type" value="Genomic_DNA"/>
</dbReference>
<dbReference type="GO" id="GO:0003676">
    <property type="term" value="F:nucleic acid binding"/>
    <property type="evidence" value="ECO:0007669"/>
    <property type="project" value="InterPro"/>
</dbReference>
<sequence length="150" mass="17050">MFVGTEPKTATRNHGMCSLLDFVKANRFSVQSAGACVLPFSQHLHDEYALVTPIFQDDNSTAHLAGRICDWFDEYSHTLLHFDWPAKSPDLNPTENLWGRNQHPRNLVGLRDQILSEWLKLDATYLQNLVDSLPNRIQAVIKSIGGITRY</sequence>
<dbReference type="AlphaFoldDB" id="A0A4Y2MZR1"/>
<organism evidence="1 2">
    <name type="scientific">Araneus ventricosus</name>
    <name type="common">Orbweaver spider</name>
    <name type="synonym">Epeira ventricosa</name>
    <dbReference type="NCBI Taxonomy" id="182803"/>
    <lineage>
        <taxon>Eukaryota</taxon>
        <taxon>Metazoa</taxon>
        <taxon>Ecdysozoa</taxon>
        <taxon>Arthropoda</taxon>
        <taxon>Chelicerata</taxon>
        <taxon>Arachnida</taxon>
        <taxon>Araneae</taxon>
        <taxon>Araneomorphae</taxon>
        <taxon>Entelegynae</taxon>
        <taxon>Araneoidea</taxon>
        <taxon>Araneidae</taxon>
        <taxon>Araneus</taxon>
    </lineage>
</organism>
<keyword evidence="2" id="KW-1185">Reference proteome</keyword>
<proteinExistence type="predicted"/>
<accession>A0A4Y2MZR1</accession>
<comment type="caution">
    <text evidence="1">The sequence shown here is derived from an EMBL/GenBank/DDBJ whole genome shotgun (WGS) entry which is preliminary data.</text>
</comment>
<dbReference type="OrthoDB" id="2416077at2759"/>
<dbReference type="Gene3D" id="3.30.420.10">
    <property type="entry name" value="Ribonuclease H-like superfamily/Ribonuclease H"/>
    <property type="match status" value="1"/>
</dbReference>
<evidence type="ECO:0000313" key="1">
    <source>
        <dbReference type="EMBL" id="GBN31854.1"/>
    </source>
</evidence>
<gene>
    <name evidence="1" type="ORF">AVEN_39272_1</name>
</gene>
<protein>
    <recommendedName>
        <fullName evidence="3">Tc1-like transposase DDE domain-containing protein</fullName>
    </recommendedName>
</protein>
<reference evidence="1 2" key="1">
    <citation type="journal article" date="2019" name="Sci. Rep.">
        <title>Orb-weaving spider Araneus ventricosus genome elucidates the spidroin gene catalogue.</title>
        <authorList>
            <person name="Kono N."/>
            <person name="Nakamura H."/>
            <person name="Ohtoshi R."/>
            <person name="Moran D.A.P."/>
            <person name="Shinohara A."/>
            <person name="Yoshida Y."/>
            <person name="Fujiwara M."/>
            <person name="Mori M."/>
            <person name="Tomita M."/>
            <person name="Arakawa K."/>
        </authorList>
    </citation>
    <scope>NUCLEOTIDE SEQUENCE [LARGE SCALE GENOMIC DNA]</scope>
</reference>
<evidence type="ECO:0008006" key="3">
    <source>
        <dbReference type="Google" id="ProtNLM"/>
    </source>
</evidence>
<dbReference type="InterPro" id="IPR036397">
    <property type="entry name" value="RNaseH_sf"/>
</dbReference>
<name>A0A4Y2MZR1_ARAVE</name>